<gene>
    <name evidence="4" type="primary">LOC114459658</name>
</gene>
<protein>
    <submittedName>
        <fullName evidence="4">DnaJ homolog subfamily A member 3, mitochondrial-like</fullName>
    </submittedName>
</protein>
<evidence type="ECO:0000256" key="1">
    <source>
        <dbReference type="ARBA" id="ARBA00023186"/>
    </source>
</evidence>
<dbReference type="GO" id="GO:0005739">
    <property type="term" value="C:mitochondrion"/>
    <property type="evidence" value="ECO:0007669"/>
    <property type="project" value="TreeGrafter"/>
</dbReference>
<dbReference type="InterPro" id="IPR018253">
    <property type="entry name" value="DnaJ_domain_CS"/>
</dbReference>
<dbReference type="Proteomes" id="UP000694680">
    <property type="component" value="Unassembled WGS sequence"/>
</dbReference>
<dbReference type="Ensembl" id="ENSGWIT00000033957.1">
    <property type="protein sequence ID" value="ENSGWIP00000031168.1"/>
    <property type="gene ID" value="ENSGWIG00000016161.1"/>
</dbReference>
<sequence length="223" mass="25665">NTASIRKVTFITYYLIVLLCFSVPVSNKQDFYEVLGVPRTATQKEIEKAYYQLMAKKYHPDTNKEDPQAKEQFAQLAEAYEVLRDEVKRKQYDSAGFDAGQAGEGQHESGQTSHVDPEELLRTILEKLSRDLGFGDFNAKVDEPHEVRVKTIKDLKDPPVFTDMSLIEDLCLTNTLFYTIFLLLTLLFESLCMLKLGMSQYNCFITDMIPILIQFLKMFLSFL</sequence>
<keyword evidence="2" id="KW-0472">Membrane</keyword>
<feature type="domain" description="J" evidence="3">
    <location>
        <begin position="30"/>
        <end position="96"/>
    </location>
</feature>
<dbReference type="SMART" id="SM00271">
    <property type="entry name" value="DnaJ"/>
    <property type="match status" value="1"/>
</dbReference>
<evidence type="ECO:0000313" key="5">
    <source>
        <dbReference type="Proteomes" id="UP000694680"/>
    </source>
</evidence>
<keyword evidence="5" id="KW-1185">Reference proteome</keyword>
<dbReference type="InterPro" id="IPR036869">
    <property type="entry name" value="J_dom_sf"/>
</dbReference>
<dbReference type="PRINTS" id="PR00625">
    <property type="entry name" value="JDOMAIN"/>
</dbReference>
<dbReference type="PROSITE" id="PS00636">
    <property type="entry name" value="DNAJ_1"/>
    <property type="match status" value="1"/>
</dbReference>
<dbReference type="Gene3D" id="1.10.287.110">
    <property type="entry name" value="DnaJ domain"/>
    <property type="match status" value="1"/>
</dbReference>
<dbReference type="GO" id="GO:0019901">
    <property type="term" value="F:protein kinase binding"/>
    <property type="evidence" value="ECO:0007669"/>
    <property type="project" value="TreeGrafter"/>
</dbReference>
<dbReference type="GO" id="GO:0007005">
    <property type="term" value="P:mitochondrion organization"/>
    <property type="evidence" value="ECO:0007669"/>
    <property type="project" value="TreeGrafter"/>
</dbReference>
<keyword evidence="1" id="KW-0143">Chaperone</keyword>
<proteinExistence type="predicted"/>
<dbReference type="InterPro" id="IPR001623">
    <property type="entry name" value="DnaJ_domain"/>
</dbReference>
<reference evidence="4" key="2">
    <citation type="submission" date="2025-09" db="UniProtKB">
        <authorList>
            <consortium name="Ensembl"/>
        </authorList>
    </citation>
    <scope>IDENTIFICATION</scope>
</reference>
<dbReference type="PANTHER" id="PTHR44145">
    <property type="entry name" value="DNAJ HOMOLOG SUBFAMILY A MEMBER 3, MITOCHONDRIAL"/>
    <property type="match status" value="1"/>
</dbReference>
<dbReference type="AlphaFoldDB" id="A0A8C5GJH7"/>
<dbReference type="PANTHER" id="PTHR44145:SF3">
    <property type="entry name" value="DNAJ HOMOLOG SUBFAMILY A MEMBER 3, MITOCHONDRIAL"/>
    <property type="match status" value="1"/>
</dbReference>
<keyword evidence="2" id="KW-1133">Transmembrane helix</keyword>
<dbReference type="PROSITE" id="PS50076">
    <property type="entry name" value="DNAJ_2"/>
    <property type="match status" value="1"/>
</dbReference>
<dbReference type="Pfam" id="PF00226">
    <property type="entry name" value="DnaJ"/>
    <property type="match status" value="1"/>
</dbReference>
<feature type="transmembrane region" description="Helical" evidence="2">
    <location>
        <begin position="175"/>
        <end position="194"/>
    </location>
</feature>
<name>A0A8C5GJH7_GOUWI</name>
<evidence type="ECO:0000313" key="4">
    <source>
        <dbReference type="Ensembl" id="ENSGWIP00000031168.1"/>
    </source>
</evidence>
<organism evidence="4 5">
    <name type="scientific">Gouania willdenowi</name>
    <name type="common">Blunt-snouted clingfish</name>
    <name type="synonym">Lepadogaster willdenowi</name>
    <dbReference type="NCBI Taxonomy" id="441366"/>
    <lineage>
        <taxon>Eukaryota</taxon>
        <taxon>Metazoa</taxon>
        <taxon>Chordata</taxon>
        <taxon>Craniata</taxon>
        <taxon>Vertebrata</taxon>
        <taxon>Euteleostomi</taxon>
        <taxon>Actinopterygii</taxon>
        <taxon>Neopterygii</taxon>
        <taxon>Teleostei</taxon>
        <taxon>Neoteleostei</taxon>
        <taxon>Acanthomorphata</taxon>
        <taxon>Ovalentaria</taxon>
        <taxon>Blenniimorphae</taxon>
        <taxon>Blenniiformes</taxon>
        <taxon>Gobiesocoidei</taxon>
        <taxon>Gobiesocidae</taxon>
        <taxon>Gobiesocinae</taxon>
        <taxon>Gouania</taxon>
    </lineage>
</organism>
<accession>A0A8C5GJH7</accession>
<evidence type="ECO:0000256" key="2">
    <source>
        <dbReference type="SAM" id="Phobius"/>
    </source>
</evidence>
<dbReference type="CDD" id="cd06257">
    <property type="entry name" value="DnaJ"/>
    <property type="match status" value="1"/>
</dbReference>
<evidence type="ECO:0000259" key="3">
    <source>
        <dbReference type="PROSITE" id="PS50076"/>
    </source>
</evidence>
<dbReference type="GO" id="GO:0043066">
    <property type="term" value="P:negative regulation of apoptotic process"/>
    <property type="evidence" value="ECO:0007669"/>
    <property type="project" value="TreeGrafter"/>
</dbReference>
<keyword evidence="2" id="KW-0812">Transmembrane</keyword>
<dbReference type="SUPFAM" id="SSF46565">
    <property type="entry name" value="Chaperone J-domain"/>
    <property type="match status" value="1"/>
</dbReference>
<reference evidence="4" key="1">
    <citation type="submission" date="2025-08" db="UniProtKB">
        <authorList>
            <consortium name="Ensembl"/>
        </authorList>
    </citation>
    <scope>IDENTIFICATION</scope>
</reference>
<dbReference type="InterPro" id="IPR051938">
    <property type="entry name" value="Apopto_cytoskel_mod"/>
</dbReference>